<dbReference type="PROSITE" id="PS50884">
    <property type="entry name" value="ZF_DOF_2"/>
    <property type="match status" value="1"/>
</dbReference>
<evidence type="ECO:0000256" key="7">
    <source>
        <dbReference type="ARBA" id="ARBA00023242"/>
    </source>
</evidence>
<dbReference type="Proteomes" id="UP000231279">
    <property type="component" value="Unassembled WGS sequence"/>
</dbReference>
<comment type="subcellular location">
    <subcellularLocation>
        <location evidence="8">Nucleus</location>
    </subcellularLocation>
</comment>
<dbReference type="EMBL" id="NKXS01004719">
    <property type="protein sequence ID" value="PIN05574.1"/>
    <property type="molecule type" value="Genomic_DNA"/>
</dbReference>
<keyword evidence="5 8" id="KW-0238">DNA-binding</keyword>
<feature type="domain" description="Dof-type" evidence="10">
    <location>
        <begin position="141"/>
        <end position="195"/>
    </location>
</feature>
<evidence type="ECO:0000256" key="5">
    <source>
        <dbReference type="ARBA" id="ARBA00023125"/>
    </source>
</evidence>
<evidence type="ECO:0000313" key="12">
    <source>
        <dbReference type="Proteomes" id="UP000231279"/>
    </source>
</evidence>
<evidence type="ECO:0000256" key="8">
    <source>
        <dbReference type="PROSITE-ProRule" id="PRU00071"/>
    </source>
</evidence>
<keyword evidence="1" id="KW-0479">Metal-binding</keyword>
<evidence type="ECO:0000256" key="9">
    <source>
        <dbReference type="SAM" id="MobiDB-lite"/>
    </source>
</evidence>
<dbReference type="PANTHER" id="PTHR31089">
    <property type="entry name" value="CYCLIC DOF FACTOR 2"/>
    <property type="match status" value="1"/>
</dbReference>
<protein>
    <recommendedName>
        <fullName evidence="10">Dof-type domain-containing protein</fullName>
    </recommendedName>
</protein>
<keyword evidence="4" id="KW-0805">Transcription regulation</keyword>
<dbReference type="Pfam" id="PF02701">
    <property type="entry name" value="Zn_ribbon_Dof"/>
    <property type="match status" value="1"/>
</dbReference>
<gene>
    <name evidence="11" type="ORF">CDL12_21885</name>
</gene>
<dbReference type="InterPro" id="IPR003851">
    <property type="entry name" value="Znf_Dof"/>
</dbReference>
<evidence type="ECO:0000259" key="10">
    <source>
        <dbReference type="PROSITE" id="PS50884"/>
    </source>
</evidence>
<proteinExistence type="predicted"/>
<keyword evidence="2 8" id="KW-0863">Zinc-finger</keyword>
<dbReference type="InterPro" id="IPR045174">
    <property type="entry name" value="Dof"/>
</dbReference>
<dbReference type="OrthoDB" id="1927254at2759"/>
<dbReference type="PROSITE" id="PS01361">
    <property type="entry name" value="ZF_DOF_1"/>
    <property type="match status" value="1"/>
</dbReference>
<evidence type="ECO:0000256" key="1">
    <source>
        <dbReference type="ARBA" id="ARBA00022723"/>
    </source>
</evidence>
<dbReference type="GO" id="GO:0008270">
    <property type="term" value="F:zinc ion binding"/>
    <property type="evidence" value="ECO:0007669"/>
    <property type="project" value="UniProtKB-KW"/>
</dbReference>
<name>A0A2G9GJU7_9LAMI</name>
<feature type="region of interest" description="Disordered" evidence="9">
    <location>
        <begin position="1"/>
        <end position="138"/>
    </location>
</feature>
<dbReference type="GO" id="GO:0005634">
    <property type="term" value="C:nucleus"/>
    <property type="evidence" value="ECO:0007669"/>
    <property type="project" value="UniProtKB-SubCell"/>
</dbReference>
<feature type="compositionally biased region" description="Low complexity" evidence="9">
    <location>
        <begin position="18"/>
        <end position="27"/>
    </location>
</feature>
<keyword evidence="12" id="KW-1185">Reference proteome</keyword>
<comment type="caution">
    <text evidence="11">The sequence shown here is derived from an EMBL/GenBank/DDBJ whole genome shotgun (WGS) entry which is preliminary data.</text>
</comment>
<keyword evidence="3" id="KW-0862">Zinc</keyword>
<keyword evidence="6" id="KW-0804">Transcription</keyword>
<keyword evidence="7 8" id="KW-0539">Nucleus</keyword>
<evidence type="ECO:0000256" key="6">
    <source>
        <dbReference type="ARBA" id="ARBA00023163"/>
    </source>
</evidence>
<evidence type="ECO:0000313" key="11">
    <source>
        <dbReference type="EMBL" id="PIN05574.1"/>
    </source>
</evidence>
<feature type="region of interest" description="Disordered" evidence="9">
    <location>
        <begin position="366"/>
        <end position="407"/>
    </location>
</feature>
<organism evidence="11 12">
    <name type="scientific">Handroanthus impetiginosus</name>
    <dbReference type="NCBI Taxonomy" id="429701"/>
    <lineage>
        <taxon>Eukaryota</taxon>
        <taxon>Viridiplantae</taxon>
        <taxon>Streptophyta</taxon>
        <taxon>Embryophyta</taxon>
        <taxon>Tracheophyta</taxon>
        <taxon>Spermatophyta</taxon>
        <taxon>Magnoliopsida</taxon>
        <taxon>eudicotyledons</taxon>
        <taxon>Gunneridae</taxon>
        <taxon>Pentapetalae</taxon>
        <taxon>asterids</taxon>
        <taxon>lamiids</taxon>
        <taxon>Lamiales</taxon>
        <taxon>Bignoniaceae</taxon>
        <taxon>Crescentiina</taxon>
        <taxon>Tabebuia alliance</taxon>
        <taxon>Handroanthus</taxon>
    </lineage>
</organism>
<dbReference type="STRING" id="429701.A0A2G9GJU7"/>
<reference evidence="12" key="1">
    <citation type="journal article" date="2018" name="Gigascience">
        <title>Genome assembly of the Pink Ipe (Handroanthus impetiginosus, Bignoniaceae), a highly valued, ecologically keystone Neotropical timber forest tree.</title>
        <authorList>
            <person name="Silva-Junior O.B."/>
            <person name="Grattapaglia D."/>
            <person name="Novaes E."/>
            <person name="Collevatti R.G."/>
        </authorList>
    </citation>
    <scope>NUCLEOTIDE SEQUENCE [LARGE SCALE GENOMIC DNA]</scope>
    <source>
        <strain evidence="12">cv. UFG-1</strain>
    </source>
</reference>
<accession>A0A2G9GJU7</accession>
<feature type="compositionally biased region" description="Basic and acidic residues" evidence="9">
    <location>
        <begin position="42"/>
        <end position="61"/>
    </location>
</feature>
<sequence>MMKEPEIKLFGRKILLPENSGGEYSGESSDKSNNGSGDTVDCDPREGDSGKGDDGEEKQEQADEDQTAGQHCETAAQNEDQSPGAVEEAQDTNASSESDDNPKTPSIDEDVVSANDRKAENEQSDATNGQQKTLKKPDKILPCPRCNSMDTKFCYYNNYNVNQPRHFCKSCQRYWTAGGTMRNVPVGAGRRKNKNSASHCRHITISEALQAARIDAPNGFHHMKLKPNGTVLSFGPDSSLCESIDSALNLAEKRVSNGVRNGYYKIDGGGPVSCKNGEKVDDCLAPSVPMLNPMAGGKNGLQQQNINGFPSPVPLIPGIPWPFPWNSAVPVPAICPPGYPLPYYPAPYWNCTVPNAWNLPWLSVPSPSTTQKTTGSGSGPNSPLGKHSRNGELLNPNNSDCKEAKSSESSIVVPKTLRIDDPEEAAKSSIWETLGIKYDSVSRGGLFKALQPKGDEKKQTVSTSPLLQANPAALSRSISFHETA</sequence>
<feature type="compositionally biased region" description="Low complexity" evidence="9">
    <location>
        <begin position="366"/>
        <end position="375"/>
    </location>
</feature>
<evidence type="ECO:0000256" key="2">
    <source>
        <dbReference type="ARBA" id="ARBA00022771"/>
    </source>
</evidence>
<evidence type="ECO:0000256" key="3">
    <source>
        <dbReference type="ARBA" id="ARBA00022833"/>
    </source>
</evidence>
<evidence type="ECO:0000256" key="4">
    <source>
        <dbReference type="ARBA" id="ARBA00023015"/>
    </source>
</evidence>
<dbReference type="AlphaFoldDB" id="A0A2G9GJU7"/>
<dbReference type="GO" id="GO:0003700">
    <property type="term" value="F:DNA-binding transcription factor activity"/>
    <property type="evidence" value="ECO:0007669"/>
    <property type="project" value="InterPro"/>
</dbReference>
<dbReference type="PANTHER" id="PTHR31089:SF1">
    <property type="entry name" value="CYCLIC DOF FACTOR 3"/>
    <property type="match status" value="1"/>
</dbReference>
<dbReference type="GO" id="GO:0003677">
    <property type="term" value="F:DNA binding"/>
    <property type="evidence" value="ECO:0007669"/>
    <property type="project" value="UniProtKB-UniRule"/>
</dbReference>